<dbReference type="RefSeq" id="WP_241040032.1">
    <property type="nucleotide sequence ID" value="NZ_BAAAJF010000045.1"/>
</dbReference>
<name>A0ABS9TLV1_9PSEU</name>
<gene>
    <name evidence="4" type="ORF">MMF94_27135</name>
</gene>
<evidence type="ECO:0000259" key="3">
    <source>
        <dbReference type="SMART" id="SM00507"/>
    </source>
</evidence>
<dbReference type="Pfam" id="PF01844">
    <property type="entry name" value="HNH"/>
    <property type="match status" value="1"/>
</dbReference>
<evidence type="ECO:0000313" key="5">
    <source>
        <dbReference type="Proteomes" id="UP001299970"/>
    </source>
</evidence>
<feature type="region of interest" description="Disordered" evidence="2">
    <location>
        <begin position="1"/>
        <end position="53"/>
    </location>
</feature>
<evidence type="ECO:0000256" key="1">
    <source>
        <dbReference type="ARBA" id="ARBA00023450"/>
    </source>
</evidence>
<dbReference type="Proteomes" id="UP001299970">
    <property type="component" value="Unassembled WGS sequence"/>
</dbReference>
<feature type="domain" description="HNH nuclease" evidence="3">
    <location>
        <begin position="421"/>
        <end position="472"/>
    </location>
</feature>
<keyword evidence="4" id="KW-0540">Nuclease</keyword>
<dbReference type="EMBL" id="JAKXMK010000025">
    <property type="protein sequence ID" value="MCH6169388.1"/>
    <property type="molecule type" value="Genomic_DNA"/>
</dbReference>
<protein>
    <submittedName>
        <fullName evidence="4">HNH endonuclease</fullName>
    </submittedName>
</protein>
<accession>A0ABS9TLV1</accession>
<reference evidence="4 5" key="1">
    <citation type="submission" date="2022-03" db="EMBL/GenBank/DDBJ databases">
        <title>Pseudonocardia alaer sp. nov., a novel actinomycete isolated from reed forest soil.</title>
        <authorList>
            <person name="Wang L."/>
        </authorList>
    </citation>
    <scope>NUCLEOTIDE SEQUENCE [LARGE SCALE GENOMIC DNA]</scope>
    <source>
        <strain evidence="4 5">Y-16303</strain>
    </source>
</reference>
<sequence>MFEDAGVPPLVEEHAVFNDREDDQRWSPAGPPDAFDEPSDRGAPESAPAHEQPSGWAAFELGAGAADPSRLSDAQLIDAMIGCERAAAWAEARQARLMAEFAKRRPPDDPTPAGSDRLSVTSPFAPDEVGLALRLPRGSANARIARSLELVHRLPETLQAWESGHIDERRVTAICDAVRHLSPAKAQAVQQRVLARASEQTPAQLRASLNRAVLSVDPDGGAERHRRARCDRRVAVGDERDGMASLWALLSAPDARSAYQWLSRLARGIGADDPRGMNARRADLLVDLLTGKLTCAAATPVTFHSDEATRHPDHVDQTEGADGAGSAGVSAACGDPDAGDGADSVPPRPVNPGKPLVQVIMPLSTLMGADDQPCELVGHGAIPADLAREIATDAVLKRLVYDPLSGALLDHGRTTYRPPAALADFVRARDVYCRSPICRRRAIDAELDHIVPHPKGPTSADNMAGCCAHDHRMKHAPGWQVRAHDDGGIEWITPTGHSYLSHRYDYRPDQPTAPPTVGEVPPPQEAHHPDPPP</sequence>
<feature type="region of interest" description="Disordered" evidence="2">
    <location>
        <begin position="304"/>
        <end position="352"/>
    </location>
</feature>
<feature type="region of interest" description="Disordered" evidence="2">
    <location>
        <begin position="502"/>
        <end position="533"/>
    </location>
</feature>
<proteinExistence type="inferred from homology"/>
<comment type="caution">
    <text evidence="4">The sequence shown here is derived from an EMBL/GenBank/DDBJ whole genome shotgun (WGS) entry which is preliminary data.</text>
</comment>
<dbReference type="InterPro" id="IPR002711">
    <property type="entry name" value="HNH"/>
</dbReference>
<dbReference type="Pfam" id="PF02720">
    <property type="entry name" value="DUF222"/>
    <property type="match status" value="1"/>
</dbReference>
<dbReference type="GO" id="GO:0004519">
    <property type="term" value="F:endonuclease activity"/>
    <property type="evidence" value="ECO:0007669"/>
    <property type="project" value="UniProtKB-KW"/>
</dbReference>
<evidence type="ECO:0000313" key="4">
    <source>
        <dbReference type="EMBL" id="MCH6169388.1"/>
    </source>
</evidence>
<keyword evidence="5" id="KW-1185">Reference proteome</keyword>
<dbReference type="CDD" id="cd00085">
    <property type="entry name" value="HNHc"/>
    <property type="match status" value="1"/>
</dbReference>
<dbReference type="InterPro" id="IPR003870">
    <property type="entry name" value="DUF222"/>
</dbReference>
<evidence type="ECO:0000256" key="2">
    <source>
        <dbReference type="SAM" id="MobiDB-lite"/>
    </source>
</evidence>
<comment type="similarity">
    <text evidence="1">Belongs to the Rv1128c/1148c/1588c/1702c/1945/3466 family.</text>
</comment>
<keyword evidence="4" id="KW-0378">Hydrolase</keyword>
<feature type="compositionally biased region" description="Basic and acidic residues" evidence="2">
    <location>
        <begin position="11"/>
        <end position="25"/>
    </location>
</feature>
<dbReference type="SMART" id="SM00507">
    <property type="entry name" value="HNHc"/>
    <property type="match status" value="1"/>
</dbReference>
<dbReference type="InterPro" id="IPR003615">
    <property type="entry name" value="HNH_nuc"/>
</dbReference>
<feature type="compositionally biased region" description="Basic and acidic residues" evidence="2">
    <location>
        <begin position="304"/>
        <end position="317"/>
    </location>
</feature>
<organism evidence="4 5">
    <name type="scientific">Pseudonocardia alaniniphila</name>
    <dbReference type="NCBI Taxonomy" id="75291"/>
    <lineage>
        <taxon>Bacteria</taxon>
        <taxon>Bacillati</taxon>
        <taxon>Actinomycetota</taxon>
        <taxon>Actinomycetes</taxon>
        <taxon>Pseudonocardiales</taxon>
        <taxon>Pseudonocardiaceae</taxon>
        <taxon>Pseudonocardia</taxon>
    </lineage>
</organism>
<keyword evidence="4" id="KW-0255">Endonuclease</keyword>
<feature type="compositionally biased region" description="Low complexity" evidence="2">
    <location>
        <begin position="327"/>
        <end position="343"/>
    </location>
</feature>
<feature type="region of interest" description="Disordered" evidence="2">
    <location>
        <begin position="102"/>
        <end position="122"/>
    </location>
</feature>